<feature type="compositionally biased region" description="Basic and acidic residues" evidence="1">
    <location>
        <begin position="1324"/>
        <end position="1335"/>
    </location>
</feature>
<organism evidence="2 3">
    <name type="scientific">Rhynchophorus ferrugineus</name>
    <name type="common">Red palm weevil</name>
    <name type="synonym">Curculio ferrugineus</name>
    <dbReference type="NCBI Taxonomy" id="354439"/>
    <lineage>
        <taxon>Eukaryota</taxon>
        <taxon>Metazoa</taxon>
        <taxon>Ecdysozoa</taxon>
        <taxon>Arthropoda</taxon>
        <taxon>Hexapoda</taxon>
        <taxon>Insecta</taxon>
        <taxon>Pterygota</taxon>
        <taxon>Neoptera</taxon>
        <taxon>Endopterygota</taxon>
        <taxon>Coleoptera</taxon>
        <taxon>Polyphaga</taxon>
        <taxon>Cucujiformia</taxon>
        <taxon>Curculionidae</taxon>
        <taxon>Dryophthorinae</taxon>
        <taxon>Rhynchophorus</taxon>
    </lineage>
</organism>
<dbReference type="OrthoDB" id="6776738at2759"/>
<feature type="region of interest" description="Disordered" evidence="1">
    <location>
        <begin position="1242"/>
        <end position="1267"/>
    </location>
</feature>
<sequence length="1490" mass="171575">MEKSAFIKKIYHYSKTGEFLKITEQIKDTEISEEIALNILIYAANACCDCKNELHKINEKNLYALLKHVAPCIKMIKETQLEAYLKTIFHILKVLVDKEDYENVSKVKFVVLPVFLNEFVLKDIKEAKYVYQQIVTKLFNSIYNIAKVKNTNYNPFLLDIINIILQANIKINDNKNTLALAQKLLSAIEYLGLESEMLGKFYILVIQVLGKSESSETQYSPEDLKIYLEMFSQVMSSLLKVKKYDCAEQLVLTITEHSSDIKVLILQELFSIVTNLFPSCCEKLLYNLAKCKDIIKSLSKHKDIFFDIVILLEEPLAYILTDYRNEYVNKWQNISAKSFDAFLIFFKEYVLENWFGEKGAILTDKKVKSILTTGWHIHKLVLNYIENNKDLTKPTYTSTIKWLEYFFPIIKQTKINGNEKWADYYKTVVLYLNNIGVVLYQQKNVSYVHFYEEVIRRCIEFEDLKPTIIKDSLIEKAFNVICEMYYKNGDFKKCMAIVALYSLLYLEFNPNIFHFWWIKSKVKAKQDMAIQIQTLLTSLKLNEVFLSKIVDTKQYLTEERKLQLLSFELVNYKLTYKSKIPIKEAFCQLIEIADTGTIAKAVVTVFGDGDITLHDNLPNIFDGVMKKIEDNTDETIHLDCLMALAVLQYYHYKTVSKEIVKKSTDEVEKNQKVINTASERFEPVPADPNDVCDIVTAYDNLTITKFLEVLNSLIKALNNIQLIAGESLSHEFISSAVNLLIKIGLEFRLHCFSLKSLQAFELGFKLAKEVADYERQLLCISFLIESADIERTLIKEMIYTGDMLVGVLKGNDTTYDKSLIIYFLSKCKVFLYKDRQSAYEAWQNASGMLEKHKDNDNFGFLQAELYILDFKLTKSCHFRIGEHEKNPMTTKLHNALDIVCDLSRKDGVAMGTHERCILFDTVYELNKMYLLMRLPRDLRCYSKNSLVLTQKLLLPMKSVQFLILLAHCDLLTCQIDHCNVKLNGINDIFCLDQLNGDNEDEEAEVDQVTCGIVHLALNSNDSNQLSPLSEYLPPKYFKLPSFLEHEKDCMCFFCTCIEYHQLLIDKYRLDALLNMHRNNCVLATNYIRGSLRLHKKLRNNYSQYREKIKGLISDDLIPDFEDYFLESYANLLHDYSYHLSRISRTSEALDLNTRLLKMLAPRKLEFVHLYSDTLLQRISYVTHESPVKSENNVNLGVTSTENASLTTTPKDKKNAVIVKINSSYNVSPPKQNMKNKTALFKSPAEAPNGTNAPNENTTPTKTVKNPGDFQFEVPKTKGKKKHVQLFETPVQSYMQTPKINIFMEDTPSMANGRRSRRQTVNNKKSKEENSEENAKKMTRLTRSSRALIIEDNGTKVNSDTEENQPSNTASVHQPIISKTTRTRGQVLAQKIRESNIQIETTNNLKKNLTANILNDKIKLVTRSRSVAKHGNEDSCTSGSPEHDSLNARSKMLVEKLKKSGVKNRDGASQNSTTKTDEKGIKVKKNLLREF</sequence>
<feature type="region of interest" description="Disordered" evidence="1">
    <location>
        <begin position="1458"/>
        <end position="1482"/>
    </location>
</feature>
<feature type="region of interest" description="Disordered" evidence="1">
    <location>
        <begin position="1307"/>
        <end position="1338"/>
    </location>
</feature>
<name>A0A834IIY5_RHYFE</name>
<feature type="compositionally biased region" description="Polar residues" evidence="1">
    <location>
        <begin position="1248"/>
        <end position="1263"/>
    </location>
</feature>
<dbReference type="EMBL" id="JAACXV010000389">
    <property type="protein sequence ID" value="KAF7278740.1"/>
    <property type="molecule type" value="Genomic_DNA"/>
</dbReference>
<protein>
    <submittedName>
        <fullName evidence="2">Uncharacterized protein</fullName>
    </submittedName>
</protein>
<feature type="compositionally biased region" description="Polar residues" evidence="1">
    <location>
        <begin position="1363"/>
        <end position="1381"/>
    </location>
</feature>
<evidence type="ECO:0000256" key="1">
    <source>
        <dbReference type="SAM" id="MobiDB-lite"/>
    </source>
</evidence>
<comment type="caution">
    <text evidence="2">The sequence shown here is derived from an EMBL/GenBank/DDBJ whole genome shotgun (WGS) entry which is preliminary data.</text>
</comment>
<evidence type="ECO:0000313" key="3">
    <source>
        <dbReference type="Proteomes" id="UP000625711"/>
    </source>
</evidence>
<reference evidence="2" key="1">
    <citation type="submission" date="2020-08" db="EMBL/GenBank/DDBJ databases">
        <title>Genome sequencing and assembly of the red palm weevil Rhynchophorus ferrugineus.</title>
        <authorList>
            <person name="Dias G.B."/>
            <person name="Bergman C.M."/>
            <person name="Manee M."/>
        </authorList>
    </citation>
    <scope>NUCLEOTIDE SEQUENCE</scope>
    <source>
        <strain evidence="2">AA-2017</strain>
        <tissue evidence="2">Whole larva</tissue>
    </source>
</reference>
<accession>A0A834IIY5</accession>
<keyword evidence="3" id="KW-1185">Reference proteome</keyword>
<dbReference type="Proteomes" id="UP000625711">
    <property type="component" value="Unassembled WGS sequence"/>
</dbReference>
<feature type="region of interest" description="Disordered" evidence="1">
    <location>
        <begin position="1424"/>
        <end position="1446"/>
    </location>
</feature>
<gene>
    <name evidence="2" type="ORF">GWI33_008047</name>
</gene>
<proteinExistence type="predicted"/>
<feature type="region of interest" description="Disordered" evidence="1">
    <location>
        <begin position="1352"/>
        <end position="1381"/>
    </location>
</feature>
<evidence type="ECO:0000313" key="2">
    <source>
        <dbReference type="EMBL" id="KAF7278740.1"/>
    </source>
</evidence>